<name>A0A4D8PT09_9PROT</name>
<evidence type="ECO:0000313" key="2">
    <source>
        <dbReference type="EMBL" id="QCO00471.1"/>
    </source>
</evidence>
<reference evidence="2 3" key="1">
    <citation type="submission" date="2018-09" db="EMBL/GenBank/DDBJ databases">
        <title>Whole genome based analysis of evolution and adaptive divergence in Indian and Brazilian strains of Azospirillum brasilense.</title>
        <authorList>
            <person name="Singh C."/>
            <person name="Tripathi A.K."/>
        </authorList>
    </citation>
    <scope>NUCLEOTIDE SEQUENCE [LARGE SCALE GENOMIC DNA]</scope>
    <source>
        <strain evidence="2 3">MTCC4035</strain>
        <plasmid evidence="2 3">p7</plasmid>
    </source>
</reference>
<evidence type="ECO:0000256" key="1">
    <source>
        <dbReference type="SAM" id="MobiDB-lite"/>
    </source>
</evidence>
<gene>
    <name evidence="2" type="ORF">D3093_35070</name>
</gene>
<accession>A0A4D8PT09</accession>
<dbReference type="Proteomes" id="UP000298595">
    <property type="component" value="Plasmid p7"/>
</dbReference>
<organism evidence="2 3">
    <name type="scientific">Azospirillum argentinense</name>
    <dbReference type="NCBI Taxonomy" id="2970906"/>
    <lineage>
        <taxon>Bacteria</taxon>
        <taxon>Pseudomonadati</taxon>
        <taxon>Pseudomonadota</taxon>
        <taxon>Alphaproteobacteria</taxon>
        <taxon>Rhodospirillales</taxon>
        <taxon>Azospirillaceae</taxon>
        <taxon>Azospirillum</taxon>
    </lineage>
</organism>
<protein>
    <submittedName>
        <fullName evidence="2">Uncharacterized protein</fullName>
    </submittedName>
</protein>
<proteinExistence type="predicted"/>
<keyword evidence="2" id="KW-0614">Plasmid</keyword>
<geneLocation type="plasmid" evidence="2 3">
    <name>p7</name>
</geneLocation>
<evidence type="ECO:0000313" key="3">
    <source>
        <dbReference type="Proteomes" id="UP000298595"/>
    </source>
</evidence>
<dbReference type="EMBL" id="CP032328">
    <property type="protein sequence ID" value="QCO00471.1"/>
    <property type="molecule type" value="Genomic_DNA"/>
</dbReference>
<dbReference type="AlphaFoldDB" id="A0A4D8PT09"/>
<feature type="region of interest" description="Disordered" evidence="1">
    <location>
        <begin position="128"/>
        <end position="147"/>
    </location>
</feature>
<sequence length="147" mass="15549">MAEPAIPTHVILPAASLWTVLHHAEKEHGRLSTWVEMGAHPSFAQDATDLAAAITTAVRTLTHGPGGSSVALPVMTAATLRYYATRELARLVGMGAWFDDADLDRQAAELKEALSKIPYTLRVEEAPAPPAPAAMHPASARGEAVHG</sequence>
<dbReference type="KEGG" id="aare:D3093_35070"/>
<dbReference type="RefSeq" id="WP_137119163.1">
    <property type="nucleotide sequence ID" value="NZ_CP032328.1"/>
</dbReference>